<feature type="region of interest" description="Disordered" evidence="1">
    <location>
        <begin position="261"/>
        <end position="286"/>
    </location>
</feature>
<dbReference type="NCBIfam" id="TIGR03055">
    <property type="entry name" value="photo_alph_chp2"/>
    <property type="match status" value="1"/>
</dbReference>
<dbReference type="Proteomes" id="UP000605148">
    <property type="component" value="Unassembled WGS sequence"/>
</dbReference>
<dbReference type="OrthoDB" id="152369at2"/>
<dbReference type="RefSeq" id="WP_150493610.1">
    <property type="nucleotide sequence ID" value="NZ_BMFA01000001.1"/>
</dbReference>
<dbReference type="EMBL" id="BMFA01000001">
    <property type="protein sequence ID" value="GGB33774.1"/>
    <property type="molecule type" value="Genomic_DNA"/>
</dbReference>
<evidence type="ECO:0000256" key="1">
    <source>
        <dbReference type="SAM" id="MobiDB-lite"/>
    </source>
</evidence>
<comment type="caution">
    <text evidence="3">The sequence shown here is derived from an EMBL/GenBank/DDBJ whole genome shotgun (WGS) entry which is preliminary data.</text>
</comment>
<sequence>MTALTAAAIAVFIWWTATGAVMLVARFGSARGGAAMAVMSLVALAGVVALGLTRNVTTEQSAYIAFMGALAIWAWHETAFLLGLVTGPRRVGLHQEPREKTRFRAAFKAVRDHEIGLALTALVLFAWLHDAGNTAGLWTYLLLWGMRLSTKMIIFLGAPHAFNELLPHRLSYLESYFRTDRLSPLFWVSLVACICILTGFSVGAGLANYPHDAVKWGLLAAFAALALIEHAFLVLPVRDSLLWTWALRVCPVKTQEDETQGLVSSLDENESPARPGVKSKGNVSWI</sequence>
<evidence type="ECO:0008006" key="5">
    <source>
        <dbReference type="Google" id="ProtNLM"/>
    </source>
</evidence>
<proteinExistence type="predicted"/>
<evidence type="ECO:0000313" key="4">
    <source>
        <dbReference type="Proteomes" id="UP000605148"/>
    </source>
</evidence>
<keyword evidence="4" id="KW-1185">Reference proteome</keyword>
<keyword evidence="2" id="KW-1133">Transmembrane helix</keyword>
<dbReference type="InterPro" id="IPR017496">
    <property type="entry name" value="Photo_alph_chp2"/>
</dbReference>
<dbReference type="AlphaFoldDB" id="A0A916T926"/>
<reference evidence="3" key="2">
    <citation type="submission" date="2020-09" db="EMBL/GenBank/DDBJ databases">
        <authorList>
            <person name="Sun Q."/>
            <person name="Zhou Y."/>
        </authorList>
    </citation>
    <scope>NUCLEOTIDE SEQUENCE</scope>
    <source>
        <strain evidence="3">CGMCC 1.12426</strain>
    </source>
</reference>
<feature type="transmembrane region" description="Helical" evidence="2">
    <location>
        <begin position="184"/>
        <end position="207"/>
    </location>
</feature>
<keyword evidence="2" id="KW-0472">Membrane</keyword>
<gene>
    <name evidence="3" type="ORF">GCM10011316_02340</name>
</gene>
<reference evidence="3" key="1">
    <citation type="journal article" date="2014" name="Int. J. Syst. Evol. Microbiol.">
        <title>Complete genome sequence of Corynebacterium casei LMG S-19264T (=DSM 44701T), isolated from a smear-ripened cheese.</title>
        <authorList>
            <consortium name="US DOE Joint Genome Institute (JGI-PGF)"/>
            <person name="Walter F."/>
            <person name="Albersmeier A."/>
            <person name="Kalinowski J."/>
            <person name="Ruckert C."/>
        </authorList>
    </citation>
    <scope>NUCLEOTIDE SEQUENCE</scope>
    <source>
        <strain evidence="3">CGMCC 1.12426</strain>
    </source>
</reference>
<feature type="transmembrane region" description="Helical" evidence="2">
    <location>
        <begin position="64"/>
        <end position="88"/>
    </location>
</feature>
<dbReference type="Pfam" id="PF12291">
    <property type="entry name" value="DUF3623"/>
    <property type="match status" value="1"/>
</dbReference>
<feature type="transmembrane region" description="Helical" evidence="2">
    <location>
        <begin position="213"/>
        <end position="235"/>
    </location>
</feature>
<evidence type="ECO:0000256" key="2">
    <source>
        <dbReference type="SAM" id="Phobius"/>
    </source>
</evidence>
<feature type="transmembrane region" description="Helical" evidence="2">
    <location>
        <begin position="6"/>
        <end position="25"/>
    </location>
</feature>
<evidence type="ECO:0000313" key="3">
    <source>
        <dbReference type="EMBL" id="GGB33774.1"/>
    </source>
</evidence>
<name>A0A916T926_9HYPH</name>
<organism evidence="3 4">
    <name type="scientific">Roseibium aquae</name>
    <dbReference type="NCBI Taxonomy" id="1323746"/>
    <lineage>
        <taxon>Bacteria</taxon>
        <taxon>Pseudomonadati</taxon>
        <taxon>Pseudomonadota</taxon>
        <taxon>Alphaproteobacteria</taxon>
        <taxon>Hyphomicrobiales</taxon>
        <taxon>Stappiaceae</taxon>
        <taxon>Roseibium</taxon>
    </lineage>
</organism>
<keyword evidence="2" id="KW-0812">Transmembrane</keyword>
<accession>A0A916T926</accession>
<feature type="transmembrane region" description="Helical" evidence="2">
    <location>
        <begin position="32"/>
        <end position="52"/>
    </location>
</feature>
<protein>
    <recommendedName>
        <fullName evidence="5">Photosynthetic complex assembly protein 2</fullName>
    </recommendedName>
</protein>